<dbReference type="EMBL" id="CAMXCT010005169">
    <property type="protein sequence ID" value="CAI4011609.1"/>
    <property type="molecule type" value="Genomic_DNA"/>
</dbReference>
<dbReference type="NCBIfam" id="TIGR00231">
    <property type="entry name" value="small_GTP"/>
    <property type="match status" value="1"/>
</dbReference>
<proteinExistence type="predicted"/>
<keyword evidence="1" id="KW-0547">Nucleotide-binding</keyword>
<dbReference type="FunFam" id="3.40.50.300:FF:001447">
    <property type="entry name" value="Ras-related protein Rab-1B"/>
    <property type="match status" value="1"/>
</dbReference>
<evidence type="ECO:0000313" key="5">
    <source>
        <dbReference type="EMBL" id="CAL4798921.1"/>
    </source>
</evidence>
<dbReference type="PROSITE" id="PS51420">
    <property type="entry name" value="RHO"/>
    <property type="match status" value="1"/>
</dbReference>
<evidence type="ECO:0000256" key="1">
    <source>
        <dbReference type="ARBA" id="ARBA00022741"/>
    </source>
</evidence>
<dbReference type="Pfam" id="PF00071">
    <property type="entry name" value="Ras"/>
    <property type="match status" value="1"/>
</dbReference>
<evidence type="ECO:0000256" key="3">
    <source>
        <dbReference type="SAM" id="MobiDB-lite"/>
    </source>
</evidence>
<dbReference type="Proteomes" id="UP001152797">
    <property type="component" value="Unassembled WGS sequence"/>
</dbReference>
<dbReference type="InterPro" id="IPR027417">
    <property type="entry name" value="P-loop_NTPase"/>
</dbReference>
<dbReference type="GO" id="GO:0003924">
    <property type="term" value="F:GTPase activity"/>
    <property type="evidence" value="ECO:0007669"/>
    <property type="project" value="InterPro"/>
</dbReference>
<keyword evidence="6" id="KW-1185">Reference proteome</keyword>
<dbReference type="AlphaFoldDB" id="A0A9P1GIL0"/>
<dbReference type="EMBL" id="CAMXCT030005169">
    <property type="protein sequence ID" value="CAL4798921.1"/>
    <property type="molecule type" value="Genomic_DNA"/>
</dbReference>
<dbReference type="OrthoDB" id="9989112at2759"/>
<protein>
    <submittedName>
        <fullName evidence="4">Uncharacterized protein</fullName>
    </submittedName>
</protein>
<dbReference type="SMART" id="SM00175">
    <property type="entry name" value="RAB"/>
    <property type="match status" value="1"/>
</dbReference>
<dbReference type="PROSITE" id="PS51421">
    <property type="entry name" value="RAS"/>
    <property type="match status" value="1"/>
</dbReference>
<dbReference type="PROSITE" id="PS51419">
    <property type="entry name" value="RAB"/>
    <property type="match status" value="1"/>
</dbReference>
<dbReference type="PRINTS" id="PR00449">
    <property type="entry name" value="RASTRNSFRMNG"/>
</dbReference>
<dbReference type="SMART" id="SM00174">
    <property type="entry name" value="RHO"/>
    <property type="match status" value="1"/>
</dbReference>
<accession>A0A9P1GIL0</accession>
<dbReference type="InterPro" id="IPR005225">
    <property type="entry name" value="Small_GTP-bd"/>
</dbReference>
<dbReference type="SMART" id="SM00173">
    <property type="entry name" value="RAS"/>
    <property type="match status" value="1"/>
</dbReference>
<reference evidence="5 6" key="2">
    <citation type="submission" date="2024-05" db="EMBL/GenBank/DDBJ databases">
        <authorList>
            <person name="Chen Y."/>
            <person name="Shah S."/>
            <person name="Dougan E. K."/>
            <person name="Thang M."/>
            <person name="Chan C."/>
        </authorList>
    </citation>
    <scope>NUCLEOTIDE SEQUENCE [LARGE SCALE GENOMIC DNA]</scope>
</reference>
<dbReference type="Gene3D" id="3.40.50.300">
    <property type="entry name" value="P-loop containing nucleotide triphosphate hydrolases"/>
    <property type="match status" value="1"/>
</dbReference>
<feature type="region of interest" description="Disordered" evidence="3">
    <location>
        <begin position="207"/>
        <end position="227"/>
    </location>
</feature>
<dbReference type="PANTHER" id="PTHR47977">
    <property type="entry name" value="RAS-RELATED PROTEIN RAB"/>
    <property type="match status" value="1"/>
</dbReference>
<sequence>MTTSSACCSLGTQATLIVPTLSDYPKGKLQETGTGKGTIWEINCSGVGKSCLLLRFADDSYNENFVATIGVDFRIRTMMIDGKRAKTQIWDTAGQERFRTIAASYYRGAHGIIVAFDVTDRESFRNVRQWMQDADKTESNEIDKYAPAVVNKMLVGTKTDLVSKRVVSEEEARELAEELGLRYLETSAKHAHNVDEAFHAMAKEVKDRVARQNPDPSTGTRTILGPGRRVPHIECCR</sequence>
<dbReference type="GO" id="GO:0005525">
    <property type="term" value="F:GTP binding"/>
    <property type="evidence" value="ECO:0007669"/>
    <property type="project" value="UniProtKB-KW"/>
</dbReference>
<dbReference type="SUPFAM" id="SSF52540">
    <property type="entry name" value="P-loop containing nucleoside triphosphate hydrolases"/>
    <property type="match status" value="1"/>
</dbReference>
<comment type="caution">
    <text evidence="4">The sequence shown here is derived from an EMBL/GenBank/DDBJ whole genome shotgun (WGS) entry which is preliminary data.</text>
</comment>
<reference evidence="4" key="1">
    <citation type="submission" date="2022-10" db="EMBL/GenBank/DDBJ databases">
        <authorList>
            <person name="Chen Y."/>
            <person name="Dougan E. K."/>
            <person name="Chan C."/>
            <person name="Rhodes N."/>
            <person name="Thang M."/>
        </authorList>
    </citation>
    <scope>NUCLEOTIDE SEQUENCE</scope>
</reference>
<dbReference type="InterPro" id="IPR050227">
    <property type="entry name" value="Rab"/>
</dbReference>
<evidence type="ECO:0000313" key="4">
    <source>
        <dbReference type="EMBL" id="CAI4011609.1"/>
    </source>
</evidence>
<keyword evidence="2" id="KW-0342">GTP-binding</keyword>
<dbReference type="SMART" id="SM00176">
    <property type="entry name" value="RAN"/>
    <property type="match status" value="1"/>
</dbReference>
<dbReference type="InterPro" id="IPR001806">
    <property type="entry name" value="Small_GTPase"/>
</dbReference>
<evidence type="ECO:0000313" key="6">
    <source>
        <dbReference type="Proteomes" id="UP001152797"/>
    </source>
</evidence>
<gene>
    <name evidence="4" type="ORF">C1SCF055_LOCUS36754</name>
</gene>
<evidence type="ECO:0000256" key="2">
    <source>
        <dbReference type="ARBA" id="ARBA00023134"/>
    </source>
</evidence>
<dbReference type="EMBL" id="CAMXCT020005169">
    <property type="protein sequence ID" value="CAL1164984.1"/>
    <property type="molecule type" value="Genomic_DNA"/>
</dbReference>
<name>A0A9P1GIL0_9DINO</name>
<organism evidence="4">
    <name type="scientific">Cladocopium goreaui</name>
    <dbReference type="NCBI Taxonomy" id="2562237"/>
    <lineage>
        <taxon>Eukaryota</taxon>
        <taxon>Sar</taxon>
        <taxon>Alveolata</taxon>
        <taxon>Dinophyceae</taxon>
        <taxon>Suessiales</taxon>
        <taxon>Symbiodiniaceae</taxon>
        <taxon>Cladocopium</taxon>
    </lineage>
</organism>